<name>A0A1X1WZS7_MYCIR</name>
<proteinExistence type="predicted"/>
<protein>
    <submittedName>
        <fullName evidence="3">Uncharacterized protein</fullName>
    </submittedName>
</protein>
<feature type="region of interest" description="Disordered" evidence="1">
    <location>
        <begin position="247"/>
        <end position="271"/>
    </location>
</feature>
<keyword evidence="2" id="KW-0812">Transmembrane</keyword>
<keyword evidence="2" id="KW-0472">Membrane</keyword>
<accession>A0A1X1WZS7</accession>
<keyword evidence="2" id="KW-1133">Transmembrane helix</keyword>
<evidence type="ECO:0000256" key="2">
    <source>
        <dbReference type="SAM" id="Phobius"/>
    </source>
</evidence>
<reference evidence="3 4" key="1">
    <citation type="submission" date="2016-01" db="EMBL/GenBank/DDBJ databases">
        <title>The new phylogeny of the genus Mycobacterium.</title>
        <authorList>
            <person name="Tarcisio F."/>
            <person name="Conor M."/>
            <person name="Antonella G."/>
            <person name="Elisabetta G."/>
            <person name="Giulia F.S."/>
            <person name="Sara T."/>
            <person name="Anna F."/>
            <person name="Clotilde B."/>
            <person name="Roberto B."/>
            <person name="Veronica D.S."/>
            <person name="Fabio R."/>
            <person name="Monica P."/>
            <person name="Olivier J."/>
            <person name="Enrico T."/>
            <person name="Nicola S."/>
        </authorList>
    </citation>
    <scope>NUCLEOTIDE SEQUENCE [LARGE SCALE GENOMIC DNA]</scope>
    <source>
        <strain evidence="3 4">DSM 45541</strain>
    </source>
</reference>
<dbReference type="EMBL" id="LQPC01000011">
    <property type="protein sequence ID" value="ORV92049.1"/>
    <property type="molecule type" value="Genomic_DNA"/>
</dbReference>
<dbReference type="RefSeq" id="WP_085172029.1">
    <property type="nucleotide sequence ID" value="NZ_LQPC01000011.1"/>
</dbReference>
<sequence>MNRDLILGWSVAFGWAALLGLAPTVLPLAYAGSAVAASTLLGIGVYRVLRRRATTRQLESLHAKRGVIAVSCGRNRAEEFSQPWERAKEHILCWGVGMTNIVRDAVLIEAAARRGGTITFEMIDPTWLRGRPQLCDLLDVTYHRSKLVDQIDEALARLVDLRDRINEKYGADKVQIFVVQHYQAQSGTVSDPASTEAFGYIEHHTMGFPNGQSRMKAIMYDSPNPNTEPPYLHCVLDSRMQLPRLRVGKNPSDREQLGWRDEAEGVDPSAA</sequence>
<feature type="transmembrane region" description="Helical" evidence="2">
    <location>
        <begin position="28"/>
        <end position="49"/>
    </location>
</feature>
<gene>
    <name evidence="3" type="ORF">AWC12_03115</name>
</gene>
<evidence type="ECO:0000256" key="1">
    <source>
        <dbReference type="SAM" id="MobiDB-lite"/>
    </source>
</evidence>
<evidence type="ECO:0000313" key="4">
    <source>
        <dbReference type="Proteomes" id="UP000193622"/>
    </source>
</evidence>
<feature type="compositionally biased region" description="Basic and acidic residues" evidence="1">
    <location>
        <begin position="251"/>
        <end position="263"/>
    </location>
</feature>
<dbReference type="AlphaFoldDB" id="A0A1X1WZS7"/>
<comment type="caution">
    <text evidence="3">The sequence shown here is derived from an EMBL/GenBank/DDBJ whole genome shotgun (WGS) entry which is preliminary data.</text>
</comment>
<dbReference type="Proteomes" id="UP000193622">
    <property type="component" value="Unassembled WGS sequence"/>
</dbReference>
<evidence type="ECO:0000313" key="3">
    <source>
        <dbReference type="EMBL" id="ORV92049.1"/>
    </source>
</evidence>
<organism evidence="3 4">
    <name type="scientific">Mycolicibacterium iranicum</name>
    <name type="common">Mycobacterium iranicum</name>
    <dbReference type="NCBI Taxonomy" id="912594"/>
    <lineage>
        <taxon>Bacteria</taxon>
        <taxon>Bacillati</taxon>
        <taxon>Actinomycetota</taxon>
        <taxon>Actinomycetes</taxon>
        <taxon>Mycobacteriales</taxon>
        <taxon>Mycobacteriaceae</taxon>
        <taxon>Mycolicibacterium</taxon>
    </lineage>
</organism>
<feature type="transmembrane region" description="Helical" evidence="2">
    <location>
        <begin position="5"/>
        <end position="22"/>
    </location>
</feature>